<name>A0AAN0MDP1_9RHOB</name>
<keyword evidence="1" id="KW-0812">Transmembrane</keyword>
<dbReference type="PANTHER" id="PTHR38095">
    <property type="entry name" value="ANAEROBIC DIMETHYL SULFOXIDE REDUCTASE CHAIN YNFH"/>
    <property type="match status" value="1"/>
</dbReference>
<protein>
    <submittedName>
        <fullName evidence="2">Dimethyl sulfoxide reductase anchor subunit family protein</fullName>
    </submittedName>
</protein>
<evidence type="ECO:0000256" key="1">
    <source>
        <dbReference type="SAM" id="Phobius"/>
    </source>
</evidence>
<organism evidence="2 3">
    <name type="scientific">Yoonia rhodophyticola</name>
    <dbReference type="NCBI Taxonomy" id="3137370"/>
    <lineage>
        <taxon>Bacteria</taxon>
        <taxon>Pseudomonadati</taxon>
        <taxon>Pseudomonadota</taxon>
        <taxon>Alphaproteobacteria</taxon>
        <taxon>Rhodobacterales</taxon>
        <taxon>Paracoccaceae</taxon>
        <taxon>Yoonia</taxon>
    </lineage>
</organism>
<dbReference type="Proteomes" id="UP001470809">
    <property type="component" value="Chromosome"/>
</dbReference>
<sequence>MHPAPSVIIFTTFSGIGFGLLFWLGLGAIVPTGFGAFIWFAIAYLFAVGGLLASTFHLGHPERAIKAFSQWQTSWLSREGICAVATLLIMAIYGAGLVFAGTRIGILGFLGALGAVGTVFTTSMIYAQLKTVPRWKHWTTPALFLVLSIGGGALMTGQIWLAIILLLGAAALQFYAWQTGDGRLAASGTNMASATGLGHIGQVRAFEPPHTGTNYLLREFVHQVGRKHAAQLRLIALGLGFVLPVVLLLLPFNHVFGVLAVLSHIAGVLALRWLFFAQAEHVVGLYYGKR</sequence>
<feature type="transmembrane region" description="Helical" evidence="1">
    <location>
        <begin position="106"/>
        <end position="126"/>
    </location>
</feature>
<dbReference type="KEGG" id="yrh:AABB31_09990"/>
<dbReference type="GO" id="GO:0009390">
    <property type="term" value="C:dimethyl sulfoxide reductase complex"/>
    <property type="evidence" value="ECO:0007669"/>
    <property type="project" value="TreeGrafter"/>
</dbReference>
<evidence type="ECO:0000313" key="2">
    <source>
        <dbReference type="EMBL" id="WZU69148.1"/>
    </source>
</evidence>
<feature type="transmembrane region" description="Helical" evidence="1">
    <location>
        <begin position="7"/>
        <end position="30"/>
    </location>
</feature>
<gene>
    <name evidence="2" type="ORF">AABB31_09990</name>
</gene>
<dbReference type="GO" id="GO:0009389">
    <property type="term" value="F:dimethyl sulfoxide reductase activity"/>
    <property type="evidence" value="ECO:0007669"/>
    <property type="project" value="TreeGrafter"/>
</dbReference>
<dbReference type="RefSeq" id="WP_342078441.1">
    <property type="nucleotide sequence ID" value="NZ_CP151767.2"/>
</dbReference>
<reference evidence="3" key="1">
    <citation type="submission" date="2024-04" db="EMBL/GenBank/DDBJ databases">
        <title>Phylogenomic analyses of a clade within the roseobacter group suggest taxonomic reassignments of species of the genera Aestuariivita, Citreicella, Loktanella, Nautella, Pelagibaca, Ruegeria, Thalassobius, Thiobacimonas and Tropicibacter, and the proposal o.</title>
        <authorList>
            <person name="Jeon C.O."/>
        </authorList>
    </citation>
    <scope>NUCLEOTIDE SEQUENCE [LARGE SCALE GENOMIC DNA]</scope>
    <source>
        <strain evidence="3">SS1-5</strain>
    </source>
</reference>
<feature type="transmembrane region" description="Helical" evidence="1">
    <location>
        <begin position="138"/>
        <end position="154"/>
    </location>
</feature>
<evidence type="ECO:0000313" key="3">
    <source>
        <dbReference type="Proteomes" id="UP001470809"/>
    </source>
</evidence>
<dbReference type="InterPro" id="IPR007059">
    <property type="entry name" value="DmsC"/>
</dbReference>
<feature type="transmembrane region" description="Helical" evidence="1">
    <location>
        <begin position="36"/>
        <end position="59"/>
    </location>
</feature>
<dbReference type="PANTHER" id="PTHR38095:SF1">
    <property type="entry name" value="ANAEROBIC DIMETHYL SULFOXIDE REDUCTASE CHAIN YNFH"/>
    <property type="match status" value="1"/>
</dbReference>
<keyword evidence="1" id="KW-1133">Transmembrane helix</keyword>
<dbReference type="AlphaFoldDB" id="A0AAN0MDP1"/>
<proteinExistence type="predicted"/>
<dbReference type="Pfam" id="PF04976">
    <property type="entry name" value="DmsC"/>
    <property type="match status" value="1"/>
</dbReference>
<feature type="transmembrane region" description="Helical" evidence="1">
    <location>
        <begin position="232"/>
        <end position="250"/>
    </location>
</feature>
<accession>A0AAN0MDP1</accession>
<dbReference type="GO" id="GO:0019645">
    <property type="term" value="P:anaerobic electron transport chain"/>
    <property type="evidence" value="ECO:0007669"/>
    <property type="project" value="InterPro"/>
</dbReference>
<keyword evidence="3" id="KW-1185">Reference proteome</keyword>
<feature type="transmembrane region" description="Helical" evidence="1">
    <location>
        <begin position="256"/>
        <end position="275"/>
    </location>
</feature>
<dbReference type="EMBL" id="CP151767">
    <property type="protein sequence ID" value="WZU69148.1"/>
    <property type="molecule type" value="Genomic_DNA"/>
</dbReference>
<feature type="transmembrane region" description="Helical" evidence="1">
    <location>
        <begin position="80"/>
        <end position="100"/>
    </location>
</feature>
<dbReference type="GO" id="GO:0005886">
    <property type="term" value="C:plasma membrane"/>
    <property type="evidence" value="ECO:0007669"/>
    <property type="project" value="TreeGrafter"/>
</dbReference>
<reference evidence="2 3" key="2">
    <citation type="submission" date="2024-08" db="EMBL/GenBank/DDBJ databases">
        <title>Phylogenomic analyses of a clade within the roseobacter group suggest taxonomic reassignments of species of the genera Aestuariivita, Citreicella, Loktanella, Nautella, Pelagibaca, Ruegeria, Thalassobius, Thiobacimonas and Tropicibacter, and the proposal o.</title>
        <authorList>
            <person name="Jeon C.O."/>
        </authorList>
    </citation>
    <scope>NUCLEOTIDE SEQUENCE [LARGE SCALE GENOMIC DNA]</scope>
    <source>
        <strain evidence="2 3">SS1-5</strain>
    </source>
</reference>
<keyword evidence="1" id="KW-0472">Membrane</keyword>